<name>A0A8J7IYY7_9RHOB</name>
<feature type="region of interest" description="Disordered" evidence="1">
    <location>
        <begin position="1"/>
        <end position="74"/>
    </location>
</feature>
<reference evidence="2" key="1">
    <citation type="submission" date="2020-10" db="EMBL/GenBank/DDBJ databases">
        <title>Paenihalocynthiibacter styelae gen. nov., sp. nov., isolated from stalked sea squirt Styela clava.</title>
        <authorList>
            <person name="Kim Y.-O."/>
            <person name="Yoon J.-H."/>
        </authorList>
    </citation>
    <scope>NUCLEOTIDE SEQUENCE</scope>
    <source>
        <strain evidence="2">MYP1-1</strain>
    </source>
</reference>
<feature type="compositionally biased region" description="Basic and acidic residues" evidence="1">
    <location>
        <begin position="8"/>
        <end position="21"/>
    </location>
</feature>
<comment type="caution">
    <text evidence="2">The sequence shown here is derived from an EMBL/GenBank/DDBJ whole genome shotgun (WGS) entry which is preliminary data.</text>
</comment>
<proteinExistence type="predicted"/>
<evidence type="ECO:0000256" key="1">
    <source>
        <dbReference type="SAM" id="MobiDB-lite"/>
    </source>
</evidence>
<evidence type="ECO:0000313" key="3">
    <source>
        <dbReference type="Proteomes" id="UP000640583"/>
    </source>
</evidence>
<dbReference type="AlphaFoldDB" id="A0A8J7IYY7"/>
<gene>
    <name evidence="2" type="ORF">H1D41_17820</name>
</gene>
<feature type="region of interest" description="Disordered" evidence="1">
    <location>
        <begin position="247"/>
        <end position="278"/>
    </location>
</feature>
<sequence length="278" mass="30236">MPRRPVRVSRDKAAEPRRIHSGEAQNLRAELLQTAEAAQPKPPAPEQGLVEQMRQEIPANDRQPPEQPEPDVTDRSDLALILGNESRVEEVVEAPLIAASEPEIEELPVETELPEVNFDKILSHVVKNVTEKPVEEMVEAPEAEGEPEDLELSLDLSLFVDEQNHSEPEPPETDVSEEMMIGNVLTAESDISEAPAEVIHSEDPPAQSGPLTAAEIWTELTSGADRPTDVDGVIDAIGRLLQVQSVPAPEDQEVADADKMPVATNAGAKSVSGWDFLT</sequence>
<dbReference type="Proteomes" id="UP000640583">
    <property type="component" value="Unassembled WGS sequence"/>
</dbReference>
<evidence type="ECO:0000313" key="2">
    <source>
        <dbReference type="EMBL" id="MBI1495498.1"/>
    </source>
</evidence>
<keyword evidence="3" id="KW-1185">Reference proteome</keyword>
<accession>A0A8J7IYY7</accession>
<dbReference type="EMBL" id="JADCKQ010000021">
    <property type="protein sequence ID" value="MBI1495498.1"/>
    <property type="molecule type" value="Genomic_DNA"/>
</dbReference>
<protein>
    <submittedName>
        <fullName evidence="2">Uncharacterized protein</fullName>
    </submittedName>
</protein>
<organism evidence="2 3">
    <name type="scientific">Halocynthiibacter styelae</name>
    <dbReference type="NCBI Taxonomy" id="2761955"/>
    <lineage>
        <taxon>Bacteria</taxon>
        <taxon>Pseudomonadati</taxon>
        <taxon>Pseudomonadota</taxon>
        <taxon>Alphaproteobacteria</taxon>
        <taxon>Rhodobacterales</taxon>
        <taxon>Paracoccaceae</taxon>
        <taxon>Halocynthiibacter</taxon>
    </lineage>
</organism>